<dbReference type="STRING" id="1437059.A6A05_08405"/>
<dbReference type="CDD" id="cd02042">
    <property type="entry name" value="ParAB_family"/>
    <property type="match status" value="1"/>
</dbReference>
<dbReference type="PANTHER" id="PTHR13696">
    <property type="entry name" value="P-LOOP CONTAINING NUCLEOSIDE TRIPHOSPHATE HYDROLASE"/>
    <property type="match status" value="1"/>
</dbReference>
<dbReference type="EMBL" id="LWQU01000112">
    <property type="protein sequence ID" value="OAN54377.1"/>
    <property type="molecule type" value="Genomic_DNA"/>
</dbReference>
<evidence type="ECO:0000256" key="1">
    <source>
        <dbReference type="SAM" id="Phobius"/>
    </source>
</evidence>
<dbReference type="InterPro" id="IPR027417">
    <property type="entry name" value="P-loop_NTPase"/>
</dbReference>
<sequence length="346" mass="36184">MFNAKGGVGKTTTVVNLAACLAALGRRVLVIDMDAQGNATTSFATTELPRKGTYNLVTGSAGIAEVVHPTLIDGVSLVGATDDLGIIDVELAVGSMGKGHVLRDHISDLPDDSFDLVLVDCPPAIGAMTVNALASAHAVIVPANPTPFAHDGLMRTWRIVKRLAATINPALYIQGVLLTLAEQDADWGVEDVMAAELGSLVFPLRVPHDPKVFVEASGHGLPAAVFAPNSPGARVYLDLAELVLADENRLWRAAKGAATDPPDLAPTRSRAEAENALAGWNVKARDQGLLDRRVNIPELGQPLPPPIFVEEDAAPPGCSVGRQALVALLGLVIGAIGTVMVQGWLR</sequence>
<dbReference type="AlphaFoldDB" id="A0A178MXN6"/>
<accession>A0A178MXN6</accession>
<keyword evidence="1" id="KW-0472">Membrane</keyword>
<keyword evidence="1" id="KW-0812">Transmembrane</keyword>
<dbReference type="Proteomes" id="UP000078543">
    <property type="component" value="Unassembled WGS sequence"/>
</dbReference>
<dbReference type="InterPro" id="IPR025669">
    <property type="entry name" value="AAA_dom"/>
</dbReference>
<evidence type="ECO:0000313" key="3">
    <source>
        <dbReference type="EMBL" id="OAN54377.1"/>
    </source>
</evidence>
<proteinExistence type="predicted"/>
<comment type="caution">
    <text evidence="3">The sequence shown here is derived from an EMBL/GenBank/DDBJ whole genome shotgun (WGS) entry which is preliminary data.</text>
</comment>
<keyword evidence="1" id="KW-1133">Transmembrane helix</keyword>
<reference evidence="3 4" key="1">
    <citation type="submission" date="2016-04" db="EMBL/GenBank/DDBJ databases">
        <title>Draft genome sequence of freshwater magnetotactic bacteria Magnetospirillum marisnigri SP-1 and Magnetospirillum moscoviense BB-1.</title>
        <authorList>
            <person name="Koziaeva V."/>
            <person name="Dziuba M.V."/>
            <person name="Ivanov T.M."/>
            <person name="Kuznetsov B."/>
            <person name="Grouzdev D.S."/>
        </authorList>
    </citation>
    <scope>NUCLEOTIDE SEQUENCE [LARGE SCALE GENOMIC DNA]</scope>
    <source>
        <strain evidence="3 4">BB-1</strain>
    </source>
</reference>
<protein>
    <recommendedName>
        <fullName evidence="2">AAA domain-containing protein</fullName>
    </recommendedName>
</protein>
<name>A0A178MXN6_9PROT</name>
<organism evidence="3 4">
    <name type="scientific">Magnetospirillum moscoviense</name>
    <dbReference type="NCBI Taxonomy" id="1437059"/>
    <lineage>
        <taxon>Bacteria</taxon>
        <taxon>Pseudomonadati</taxon>
        <taxon>Pseudomonadota</taxon>
        <taxon>Alphaproteobacteria</taxon>
        <taxon>Rhodospirillales</taxon>
        <taxon>Rhodospirillaceae</taxon>
        <taxon>Magnetospirillum</taxon>
    </lineage>
</organism>
<dbReference type="InterPro" id="IPR050678">
    <property type="entry name" value="DNA_Partitioning_ATPase"/>
</dbReference>
<evidence type="ECO:0000259" key="2">
    <source>
        <dbReference type="Pfam" id="PF13614"/>
    </source>
</evidence>
<feature type="domain" description="AAA" evidence="2">
    <location>
        <begin position="1"/>
        <end position="172"/>
    </location>
</feature>
<keyword evidence="4" id="KW-1185">Reference proteome</keyword>
<gene>
    <name evidence="3" type="ORF">A6A05_08405</name>
</gene>
<feature type="transmembrane region" description="Helical" evidence="1">
    <location>
        <begin position="324"/>
        <end position="345"/>
    </location>
</feature>
<dbReference type="Pfam" id="PF13614">
    <property type="entry name" value="AAA_31"/>
    <property type="match status" value="1"/>
</dbReference>
<evidence type="ECO:0000313" key="4">
    <source>
        <dbReference type="Proteomes" id="UP000078543"/>
    </source>
</evidence>
<dbReference type="SUPFAM" id="SSF52540">
    <property type="entry name" value="P-loop containing nucleoside triphosphate hydrolases"/>
    <property type="match status" value="1"/>
</dbReference>
<dbReference type="Gene3D" id="3.40.50.300">
    <property type="entry name" value="P-loop containing nucleotide triphosphate hydrolases"/>
    <property type="match status" value="1"/>
</dbReference>
<dbReference type="PANTHER" id="PTHR13696:SF52">
    <property type="entry name" value="PARA FAMILY PROTEIN CT_582"/>
    <property type="match status" value="1"/>
</dbReference>